<dbReference type="PANTHER" id="PTHR43394:SF27">
    <property type="entry name" value="ATP-DEPENDENT TRANSLOCASE ABCB1-LIKE"/>
    <property type="match status" value="1"/>
</dbReference>
<feature type="transmembrane region" description="Helical" evidence="9">
    <location>
        <begin position="301"/>
        <end position="323"/>
    </location>
</feature>
<feature type="region of interest" description="Disordered" evidence="8">
    <location>
        <begin position="1"/>
        <end position="26"/>
    </location>
</feature>
<accession>A0A0L0MWZ3</accession>
<comment type="subcellular location">
    <subcellularLocation>
        <location evidence="1">Membrane</location>
        <topology evidence="1">Multi-pass membrane protein</topology>
    </subcellularLocation>
</comment>
<gene>
    <name evidence="12" type="ORF">TOPH_08988</name>
</gene>
<feature type="compositionally biased region" description="Basic and acidic residues" evidence="8">
    <location>
        <begin position="467"/>
        <end position="494"/>
    </location>
</feature>
<keyword evidence="13" id="KW-1185">Reference proteome</keyword>
<sequence length="1347" mass="147636">MERNEAVARTKPPAQDPSSEKEQVLSSTEVEATTNIKVRPEREPGFKDYIRIFSYATKWDVFAYVAAAIASIGAGILIPAFPQTLPLMNVVFGRLVGDFNSYFLPNPAMAETEFKASLNKQSLYIFFLFLGRFVLGYVNKVCFRMIGIRLSSAIRLQYLQSLFGQTIHVIDPMPSGTAAATITTTVDTLQMGISEKLGTFVEYTVTVVAAIVVAFTYNWSLTLVTASVILFIALAVGILVPFIMKGCTVITKAEESAAAVASETLNSIRMVTACGAQDHMASRYSVWIEKAKMQGKLTSPFVALQFGIIYFALYGAFGLAFWYGNRSYADGRIDNVGTVLIVMMSILMVVISLERVSAPILDVGKATIAACGFFTVIDAPRPYTGSLQDADISATEDIVFRDVTFAYPSRPRTKVLDDLNLTIEAGKVTAIVGPSGSGKSTIVGLVQRWYTLQDQYIIEKVIDQEEKQKDGKKEKNAKNIMETGRHSDNDDDASRLSPAESGPAVELKGSICTSAHALDDIDLKWWRSQIGLVQQEPFLFNETVYQNVAYGLVGSQWESESEEKRRELVNRACQEAFADEFIDRLPDGYDTHVGDGGAKLSGGQRQRLAIARSIVKKPKILILDEATSAIDVRSEQIVQAALDRVSRNRTTVVIAHRLSTIKEADRIIVLQRGRVVETGTHESLLKNPEGVYHGLVLAQQLSLGEPTASTGEDIAEAGTGRAPSYEKSAARSGTETDVKKPEGENRSLVGSYGRLLYEQRSQWLFCILAVLFAMCASGHMVASTPLQAYLFAKVVVIFQEQGQQLIDDGNFWSLMWLVMAIAVGLSYFFMGLITTNLAHYTSATYGNQYFRAILFQETSFFDHEQNSQGTLASRVAGDPKQLQELLGINMAMVYTGAFNLIGAMAIAFAFSKKLALVALCVTMPVGFISSYWRLKYETQFNEMNVAVFAESSKFAAESIGAFRTVASLTIEDVICTRYKKLLQSHVKVATKKTWWTSLIFALSDSVSLACQALIFWYGGNLLARHELGVLSFLICLMAVIHGAEGAGQCLGFGPNAARANAAANRIMDMQETRLRDDIPGSEHIPDTDGGVKIELQDVHFRYPTRGVSVFKGLNVTIEKGQFAALVGASGCGKTSIISLLERFYKILANGKNIRDLNVYKYRKCLSLVAQEQTLFRGTIKENIFLGIDPETPDDQLHQACRDASIHDFIVSLPDGYNTDVGSHGVSLSGGQKQRVAITRALIRNPSILLLDEATSSLDSESEKVVQAAIERAGKGRTMVVVAHRLATVQNADVIFVLGDGKVLEQGSHEELLKNGGVYWHMDTIANVYSDHDMLPEIDTGPAGEAGV</sequence>
<dbReference type="EMBL" id="LFRF01000059">
    <property type="protein sequence ID" value="KND86377.1"/>
    <property type="molecule type" value="Genomic_DNA"/>
</dbReference>
<dbReference type="InterPro" id="IPR017871">
    <property type="entry name" value="ABC_transporter-like_CS"/>
</dbReference>
<comment type="similarity">
    <text evidence="2">Belongs to the ABC transporter superfamily. ABCB family. Multidrug resistance exporter (TC 3.A.1.201) subfamily.</text>
</comment>
<feature type="compositionally biased region" description="Basic and acidic residues" evidence="8">
    <location>
        <begin position="734"/>
        <end position="744"/>
    </location>
</feature>
<dbReference type="PROSITE" id="PS50893">
    <property type="entry name" value="ABC_TRANSPORTER_2"/>
    <property type="match status" value="2"/>
</dbReference>
<evidence type="ECO:0000256" key="2">
    <source>
        <dbReference type="ARBA" id="ARBA00007577"/>
    </source>
</evidence>
<feature type="transmembrane region" description="Helical" evidence="9">
    <location>
        <begin position="61"/>
        <end position="81"/>
    </location>
</feature>
<evidence type="ECO:0000313" key="12">
    <source>
        <dbReference type="EMBL" id="KND86377.1"/>
    </source>
</evidence>
<evidence type="ECO:0000259" key="11">
    <source>
        <dbReference type="PROSITE" id="PS50929"/>
    </source>
</evidence>
<dbReference type="Gene3D" id="3.40.50.300">
    <property type="entry name" value="P-loop containing nucleotide triphosphate hydrolases"/>
    <property type="match status" value="2"/>
</dbReference>
<feature type="transmembrane region" description="Helical" evidence="9">
    <location>
        <begin position="335"/>
        <end position="353"/>
    </location>
</feature>
<feature type="transmembrane region" description="Helical" evidence="9">
    <location>
        <begin position="994"/>
        <end position="1016"/>
    </location>
</feature>
<feature type="transmembrane region" description="Helical" evidence="9">
    <location>
        <begin position="916"/>
        <end position="934"/>
    </location>
</feature>
<feature type="region of interest" description="Disordered" evidence="8">
    <location>
        <begin position="708"/>
        <end position="744"/>
    </location>
</feature>
<dbReference type="PROSITE" id="PS00211">
    <property type="entry name" value="ABC_TRANSPORTER_1"/>
    <property type="match status" value="1"/>
</dbReference>
<dbReference type="PANTHER" id="PTHR43394">
    <property type="entry name" value="ATP-DEPENDENT PERMEASE MDL1, MITOCHONDRIAL"/>
    <property type="match status" value="1"/>
</dbReference>
<dbReference type="InterPro" id="IPR036640">
    <property type="entry name" value="ABC1_TM_sf"/>
</dbReference>
<feature type="domain" description="ABC transporter" evidence="10">
    <location>
        <begin position="398"/>
        <end position="697"/>
    </location>
</feature>
<keyword evidence="3 9" id="KW-0812">Transmembrane</keyword>
<evidence type="ECO:0000256" key="6">
    <source>
        <dbReference type="ARBA" id="ARBA00022989"/>
    </source>
</evidence>
<evidence type="ECO:0000256" key="8">
    <source>
        <dbReference type="SAM" id="MobiDB-lite"/>
    </source>
</evidence>
<feature type="transmembrane region" description="Helical" evidence="9">
    <location>
        <begin position="200"/>
        <end position="217"/>
    </location>
</feature>
<dbReference type="Proteomes" id="UP000036947">
    <property type="component" value="Unassembled WGS sequence"/>
</dbReference>
<feature type="transmembrane region" description="Helical" evidence="9">
    <location>
        <begin position="814"/>
        <end position="833"/>
    </location>
</feature>
<organism evidence="12 13">
    <name type="scientific">Tolypocladium ophioglossoides (strain CBS 100239)</name>
    <name type="common">Snaketongue truffleclub</name>
    <name type="synonym">Elaphocordyceps ophioglossoides</name>
    <dbReference type="NCBI Taxonomy" id="1163406"/>
    <lineage>
        <taxon>Eukaryota</taxon>
        <taxon>Fungi</taxon>
        <taxon>Dikarya</taxon>
        <taxon>Ascomycota</taxon>
        <taxon>Pezizomycotina</taxon>
        <taxon>Sordariomycetes</taxon>
        <taxon>Hypocreomycetidae</taxon>
        <taxon>Hypocreales</taxon>
        <taxon>Ophiocordycipitaceae</taxon>
        <taxon>Tolypocladium</taxon>
    </lineage>
</organism>
<evidence type="ECO:0000313" key="13">
    <source>
        <dbReference type="Proteomes" id="UP000036947"/>
    </source>
</evidence>
<name>A0A0L0MWZ3_TOLOC</name>
<dbReference type="InterPro" id="IPR003593">
    <property type="entry name" value="AAA+_ATPase"/>
</dbReference>
<dbReference type="PROSITE" id="PS50929">
    <property type="entry name" value="ABC_TM1F"/>
    <property type="match status" value="2"/>
</dbReference>
<feature type="domain" description="ABC transmembrane type-1" evidence="11">
    <location>
        <begin position="771"/>
        <end position="1058"/>
    </location>
</feature>
<dbReference type="SMART" id="SM00382">
    <property type="entry name" value="AAA"/>
    <property type="match status" value="2"/>
</dbReference>
<dbReference type="GO" id="GO:0016887">
    <property type="term" value="F:ATP hydrolysis activity"/>
    <property type="evidence" value="ECO:0007669"/>
    <property type="project" value="InterPro"/>
</dbReference>
<evidence type="ECO:0000256" key="7">
    <source>
        <dbReference type="ARBA" id="ARBA00023136"/>
    </source>
</evidence>
<evidence type="ECO:0000256" key="3">
    <source>
        <dbReference type="ARBA" id="ARBA00022692"/>
    </source>
</evidence>
<keyword evidence="7 9" id="KW-0472">Membrane</keyword>
<dbReference type="Pfam" id="PF00005">
    <property type="entry name" value="ABC_tran"/>
    <property type="match status" value="3"/>
</dbReference>
<dbReference type="CDD" id="cd18578">
    <property type="entry name" value="ABC_6TM_Pgp_ABCB1_D2_like"/>
    <property type="match status" value="1"/>
</dbReference>
<dbReference type="CDD" id="cd18577">
    <property type="entry name" value="ABC_6TM_Pgp_ABCB1_D1_like"/>
    <property type="match status" value="1"/>
</dbReference>
<dbReference type="GO" id="GO:0090374">
    <property type="term" value="P:oligopeptide export from mitochondrion"/>
    <property type="evidence" value="ECO:0007669"/>
    <property type="project" value="TreeGrafter"/>
</dbReference>
<dbReference type="Pfam" id="PF00664">
    <property type="entry name" value="ABC_membrane"/>
    <property type="match status" value="2"/>
</dbReference>
<feature type="domain" description="ABC transporter" evidence="10">
    <location>
        <begin position="1093"/>
        <end position="1324"/>
    </location>
</feature>
<protein>
    <submittedName>
        <fullName evidence="12">Multidrug resistance protein 2</fullName>
    </submittedName>
</protein>
<evidence type="ECO:0000259" key="10">
    <source>
        <dbReference type="PROSITE" id="PS50893"/>
    </source>
</evidence>
<dbReference type="InterPro" id="IPR039421">
    <property type="entry name" value="Type_1_exporter"/>
</dbReference>
<evidence type="ECO:0000256" key="9">
    <source>
        <dbReference type="SAM" id="Phobius"/>
    </source>
</evidence>
<evidence type="ECO:0000256" key="4">
    <source>
        <dbReference type="ARBA" id="ARBA00022741"/>
    </source>
</evidence>
<dbReference type="GO" id="GO:0005743">
    <property type="term" value="C:mitochondrial inner membrane"/>
    <property type="evidence" value="ECO:0007669"/>
    <property type="project" value="TreeGrafter"/>
</dbReference>
<dbReference type="GO" id="GO:0015421">
    <property type="term" value="F:ABC-type oligopeptide transporter activity"/>
    <property type="evidence" value="ECO:0007669"/>
    <property type="project" value="TreeGrafter"/>
</dbReference>
<feature type="transmembrane region" description="Helical" evidence="9">
    <location>
        <begin position="223"/>
        <end position="244"/>
    </location>
</feature>
<evidence type="ECO:0000256" key="1">
    <source>
        <dbReference type="ARBA" id="ARBA00004141"/>
    </source>
</evidence>
<dbReference type="SUPFAM" id="SSF52540">
    <property type="entry name" value="P-loop containing nucleoside triphosphate hydrolases"/>
    <property type="match status" value="3"/>
</dbReference>
<dbReference type="OrthoDB" id="6500128at2759"/>
<reference evidence="12 13" key="1">
    <citation type="journal article" date="2015" name="BMC Genomics">
        <title>The genome of the truffle-parasite Tolypocladium ophioglossoides and the evolution of antifungal peptaibiotics.</title>
        <authorList>
            <person name="Quandt C.A."/>
            <person name="Bushley K.E."/>
            <person name="Spatafora J.W."/>
        </authorList>
    </citation>
    <scope>NUCLEOTIDE SEQUENCE [LARGE SCALE GENOMIC DNA]</scope>
    <source>
        <strain evidence="12 13">CBS 100239</strain>
    </source>
</reference>
<dbReference type="SUPFAM" id="SSF90123">
    <property type="entry name" value="ABC transporter transmembrane region"/>
    <property type="match status" value="2"/>
</dbReference>
<feature type="transmembrane region" description="Helical" evidence="9">
    <location>
        <begin position="891"/>
        <end position="910"/>
    </location>
</feature>
<dbReference type="FunFam" id="3.40.50.300:FF:000913">
    <property type="entry name" value="ABC multidrug transporter SitT"/>
    <property type="match status" value="1"/>
</dbReference>
<dbReference type="InterPro" id="IPR011527">
    <property type="entry name" value="ABC1_TM_dom"/>
</dbReference>
<feature type="domain" description="ABC transmembrane type-1" evidence="11">
    <location>
        <begin position="65"/>
        <end position="365"/>
    </location>
</feature>
<evidence type="ECO:0000256" key="5">
    <source>
        <dbReference type="ARBA" id="ARBA00022840"/>
    </source>
</evidence>
<comment type="caution">
    <text evidence="12">The sequence shown here is derived from an EMBL/GenBank/DDBJ whole genome shotgun (WGS) entry which is preliminary data.</text>
</comment>
<dbReference type="Gene3D" id="1.20.1560.10">
    <property type="entry name" value="ABC transporter type 1, transmembrane domain"/>
    <property type="match status" value="1"/>
</dbReference>
<feature type="region of interest" description="Disordered" evidence="8">
    <location>
        <begin position="467"/>
        <end position="505"/>
    </location>
</feature>
<dbReference type="STRING" id="1163406.A0A0L0MWZ3"/>
<keyword evidence="5" id="KW-0067">ATP-binding</keyword>
<keyword evidence="4" id="KW-0547">Nucleotide-binding</keyword>
<feature type="transmembrane region" description="Helical" evidence="9">
    <location>
        <begin position="763"/>
        <end position="782"/>
    </location>
</feature>
<dbReference type="InterPro" id="IPR003439">
    <property type="entry name" value="ABC_transporter-like_ATP-bd"/>
</dbReference>
<proteinExistence type="inferred from homology"/>
<keyword evidence="6 9" id="KW-1133">Transmembrane helix</keyword>
<dbReference type="GO" id="GO:0005524">
    <property type="term" value="F:ATP binding"/>
    <property type="evidence" value="ECO:0007669"/>
    <property type="project" value="UniProtKB-KW"/>
</dbReference>
<dbReference type="InterPro" id="IPR027417">
    <property type="entry name" value="P-loop_NTPase"/>
</dbReference>
<dbReference type="CDD" id="cd03249">
    <property type="entry name" value="ABC_MTABC3_MDL1_MDL2"/>
    <property type="match status" value="1"/>
</dbReference>
<feature type="transmembrane region" description="Helical" evidence="9">
    <location>
        <begin position="123"/>
        <end position="143"/>
    </location>
</feature>